<dbReference type="PANTHER" id="PTHR12436:SF38">
    <property type="entry name" value="SAC3 DOMAIN-CONTAINING PROTEIN 1"/>
    <property type="match status" value="1"/>
</dbReference>
<proteinExistence type="predicted"/>
<dbReference type="InterPro" id="IPR045107">
    <property type="entry name" value="SAC3/GANP/THP3"/>
</dbReference>
<dbReference type="PANTHER" id="PTHR12436">
    <property type="entry name" value="80 KDA MCM3-ASSOCIATED PROTEIN"/>
    <property type="match status" value="1"/>
</dbReference>
<dbReference type="OrthoDB" id="264795at2759"/>
<dbReference type="Gene3D" id="1.25.40.990">
    <property type="match status" value="1"/>
</dbReference>
<accession>A0A0M8ZYJ4</accession>
<dbReference type="EMBL" id="KQ435824">
    <property type="protein sequence ID" value="KOX72223.1"/>
    <property type="molecule type" value="Genomic_DNA"/>
</dbReference>
<dbReference type="Proteomes" id="UP000053105">
    <property type="component" value="Unassembled WGS sequence"/>
</dbReference>
<dbReference type="STRING" id="166423.A0A0M8ZYJ4"/>
<dbReference type="GO" id="GO:0005634">
    <property type="term" value="C:nucleus"/>
    <property type="evidence" value="ECO:0007669"/>
    <property type="project" value="TreeGrafter"/>
</dbReference>
<dbReference type="GO" id="GO:0005819">
    <property type="term" value="C:spindle"/>
    <property type="evidence" value="ECO:0007669"/>
    <property type="project" value="TreeGrafter"/>
</dbReference>
<dbReference type="Pfam" id="PF03399">
    <property type="entry name" value="SAC3_GANP"/>
    <property type="match status" value="1"/>
</dbReference>
<dbReference type="AlphaFoldDB" id="A0A0M8ZYJ4"/>
<evidence type="ECO:0000313" key="2">
    <source>
        <dbReference type="EMBL" id="KOX72223.1"/>
    </source>
</evidence>
<dbReference type="GO" id="GO:0005813">
    <property type="term" value="C:centrosome"/>
    <property type="evidence" value="ECO:0007669"/>
    <property type="project" value="TreeGrafter"/>
</dbReference>
<feature type="domain" description="SAC3/GANP/THP3 conserved" evidence="1">
    <location>
        <begin position="12"/>
        <end position="294"/>
    </location>
</feature>
<organism evidence="2 3">
    <name type="scientific">Melipona quadrifasciata</name>
    <dbReference type="NCBI Taxonomy" id="166423"/>
    <lineage>
        <taxon>Eukaryota</taxon>
        <taxon>Metazoa</taxon>
        <taxon>Ecdysozoa</taxon>
        <taxon>Arthropoda</taxon>
        <taxon>Hexapoda</taxon>
        <taxon>Insecta</taxon>
        <taxon>Pterygota</taxon>
        <taxon>Neoptera</taxon>
        <taxon>Endopterygota</taxon>
        <taxon>Hymenoptera</taxon>
        <taxon>Apocrita</taxon>
        <taxon>Aculeata</taxon>
        <taxon>Apoidea</taxon>
        <taxon>Anthophila</taxon>
        <taxon>Apidae</taxon>
        <taxon>Melipona</taxon>
    </lineage>
</organism>
<evidence type="ECO:0000259" key="1">
    <source>
        <dbReference type="Pfam" id="PF03399"/>
    </source>
</evidence>
<dbReference type="InterPro" id="IPR005062">
    <property type="entry name" value="SAC3/GANP/THP3_conserved"/>
</dbReference>
<dbReference type="GO" id="GO:0051225">
    <property type="term" value="P:spindle assembly"/>
    <property type="evidence" value="ECO:0007669"/>
    <property type="project" value="TreeGrafter"/>
</dbReference>
<gene>
    <name evidence="2" type="ORF">WN51_01085</name>
</gene>
<sequence length="318" mass="37187">MTTFIQGTCLLMCPEKERWIREKEGLLHKFEIDETTKGAKLPKADPAKTIKCFSRSAAGSNMTDMKLLRPASVLLSTIRYLFSKIATRTDVDWIIIYDFIFDRLRSVRQDAAIQRIDALMNIQLLEPVVRFLVYSAQRFEKCAVLTEWIWRNDCRLCERSISEFNTIINEQHLAECLTRLLVLYDESDDERNSLELDRDMERLTLNDNRAEMEALYILLYMGNMEALTRTLRLPHDLRISPNIQLSIKISFAWYLKNYVRVCSLIPQLPPLLICAAMTGIQKLRRTALKIKITTTFTTFPEMYYTHQCLHSFLPQILL</sequence>
<dbReference type="GO" id="GO:0051298">
    <property type="term" value="P:centrosome duplication"/>
    <property type="evidence" value="ECO:0007669"/>
    <property type="project" value="TreeGrafter"/>
</dbReference>
<protein>
    <submittedName>
        <fullName evidence="2">80 kDa MCM3-associated protein</fullName>
    </submittedName>
</protein>
<name>A0A0M8ZYJ4_9HYME</name>
<keyword evidence="3" id="KW-1185">Reference proteome</keyword>
<evidence type="ECO:0000313" key="3">
    <source>
        <dbReference type="Proteomes" id="UP000053105"/>
    </source>
</evidence>
<reference evidence="2 3" key="1">
    <citation type="submission" date="2015-07" db="EMBL/GenBank/DDBJ databases">
        <title>The genome of Melipona quadrifasciata.</title>
        <authorList>
            <person name="Pan H."/>
            <person name="Kapheim K."/>
        </authorList>
    </citation>
    <scope>NUCLEOTIDE SEQUENCE [LARGE SCALE GENOMIC DNA]</scope>
    <source>
        <strain evidence="2">0111107301</strain>
        <tissue evidence="2">Whole body</tissue>
    </source>
</reference>